<keyword evidence="3" id="KW-1185">Reference proteome</keyword>
<dbReference type="AlphaFoldDB" id="A0A9W4NMR1"/>
<sequence length="89" mass="9852">MNLSPSPSRGLIPLRLYNFLSQLLCHAPLALRSCPVHPAQLIRSDSRRVRRSGYSIMSNGMNGDCIDEDNSPLLFPSLESNAKRDILSA</sequence>
<dbReference type="OrthoDB" id="4344325at2759"/>
<comment type="caution">
    <text evidence="2">The sequence shown here is derived from an EMBL/GenBank/DDBJ whole genome shotgun (WGS) entry which is preliminary data.</text>
</comment>
<reference evidence="2" key="1">
    <citation type="submission" date="2021-07" db="EMBL/GenBank/DDBJ databases">
        <authorList>
            <person name="Branca A.L. A."/>
        </authorList>
    </citation>
    <scope>NUCLEOTIDE SEQUENCE</scope>
</reference>
<accession>A0A9W4NMR1</accession>
<dbReference type="EMBL" id="CAJVPG010000272">
    <property type="protein sequence ID" value="CAG8386494.1"/>
    <property type="molecule type" value="Genomic_DNA"/>
</dbReference>
<evidence type="ECO:0000313" key="3">
    <source>
        <dbReference type="Proteomes" id="UP001152649"/>
    </source>
</evidence>
<dbReference type="Proteomes" id="UP001152646">
    <property type="component" value="Unassembled WGS sequence"/>
</dbReference>
<gene>
    <name evidence="1" type="ORF">PSALAMII_LOCUS4275</name>
    <name evidence="2" type="ORF">PSALAMII_LOCUS6274</name>
</gene>
<evidence type="ECO:0000313" key="2">
    <source>
        <dbReference type="EMBL" id="CAG8386494.1"/>
    </source>
</evidence>
<organism evidence="2 3">
    <name type="scientific">Penicillium salamii</name>
    <dbReference type="NCBI Taxonomy" id="1612424"/>
    <lineage>
        <taxon>Eukaryota</taxon>
        <taxon>Fungi</taxon>
        <taxon>Dikarya</taxon>
        <taxon>Ascomycota</taxon>
        <taxon>Pezizomycotina</taxon>
        <taxon>Eurotiomycetes</taxon>
        <taxon>Eurotiomycetidae</taxon>
        <taxon>Eurotiales</taxon>
        <taxon>Aspergillaceae</taxon>
        <taxon>Penicillium</taxon>
    </lineage>
</organism>
<dbReference type="Proteomes" id="UP001152649">
    <property type="component" value="Unassembled WGS sequence"/>
</dbReference>
<evidence type="ECO:0000313" key="1">
    <source>
        <dbReference type="EMBL" id="CAG8365001.1"/>
    </source>
</evidence>
<protein>
    <submittedName>
        <fullName evidence="2">Uncharacterized protein</fullName>
    </submittedName>
</protein>
<dbReference type="EMBL" id="CAJVPA010000157">
    <property type="protein sequence ID" value="CAG8365001.1"/>
    <property type="molecule type" value="Genomic_DNA"/>
</dbReference>
<name>A0A9W4NMR1_9EURO</name>
<proteinExistence type="predicted"/>